<evidence type="ECO:0000313" key="2">
    <source>
        <dbReference type="EMBL" id="KAA9325510.1"/>
    </source>
</evidence>
<evidence type="ECO:0000256" key="1">
    <source>
        <dbReference type="ARBA" id="ARBA00022737"/>
    </source>
</evidence>
<dbReference type="InterPro" id="IPR050991">
    <property type="entry name" value="ECM_Regulatory_Proteins"/>
</dbReference>
<reference evidence="2 3" key="1">
    <citation type="submission" date="2019-09" db="EMBL/GenBank/DDBJ databases">
        <title>Genome sequence of Hymenobacter sp. M3.</title>
        <authorList>
            <person name="Srinivasan S."/>
        </authorList>
    </citation>
    <scope>NUCLEOTIDE SEQUENCE [LARGE SCALE GENOMIC DNA]</scope>
    <source>
        <strain evidence="2 3">M3</strain>
    </source>
</reference>
<dbReference type="SMART" id="SM00060">
    <property type="entry name" value="FN3"/>
    <property type="match status" value="4"/>
</dbReference>
<dbReference type="RefSeq" id="WP_151080665.1">
    <property type="nucleotide sequence ID" value="NZ_CP047647.1"/>
</dbReference>
<evidence type="ECO:0000313" key="3">
    <source>
        <dbReference type="Proteomes" id="UP000326380"/>
    </source>
</evidence>
<dbReference type="InterPro" id="IPR036116">
    <property type="entry name" value="FN3_sf"/>
</dbReference>
<dbReference type="Gene3D" id="2.60.40.10">
    <property type="entry name" value="Immunoglobulins"/>
    <property type="match status" value="4"/>
</dbReference>
<dbReference type="NCBIfam" id="TIGR04183">
    <property type="entry name" value="Por_Secre_tail"/>
    <property type="match status" value="1"/>
</dbReference>
<dbReference type="InterPro" id="IPR013783">
    <property type="entry name" value="Ig-like_fold"/>
</dbReference>
<dbReference type="InterPro" id="IPR045474">
    <property type="entry name" value="GEVED"/>
</dbReference>
<dbReference type="PANTHER" id="PTHR46708:SF2">
    <property type="entry name" value="FIBRONECTIN TYPE-III DOMAIN-CONTAINING PROTEIN"/>
    <property type="match status" value="1"/>
</dbReference>
<dbReference type="Pfam" id="PF00041">
    <property type="entry name" value="fn3"/>
    <property type="match status" value="3"/>
</dbReference>
<protein>
    <submittedName>
        <fullName evidence="2">T9SS type A sorting domain-containing protein</fullName>
    </submittedName>
</protein>
<comment type="caution">
    <text evidence="2">The sequence shown here is derived from an EMBL/GenBank/DDBJ whole genome shotgun (WGS) entry which is preliminary data.</text>
</comment>
<gene>
    <name evidence="2" type="ORF">F0P96_19445</name>
</gene>
<keyword evidence="3" id="KW-1185">Reference proteome</keyword>
<sequence>MLALALWLLTALAAHAQAPANDDPCGAVNLPLQGSLCTTLTTGTNVDATTTVPNGYTVQGTPKDVWFKFTTAATGPASFGATITVNGNPAGLVQLFSAAGCAGPFTTIATSASSTPNTSAPRLVTGLLQASTTYYVRVSGAFASDQPGPFTICVSDGPGTAVCDPPTFGTFTSTSPTTGTITITNGVNTVPPYTVTIRNATAQNTFGTFTTSTRTLNLTGLTPGSQYETTISASCAFGTPVSTTYTFSVPITNDNPCGAVALPLNGNVCTPVAASTYGATPSGVGGSSSNCVGSGITYANDVWFTVQTEATGPGSTSLYLTVNGTAAKRVVLFSPSSGGCIGAFTPVACVINSGSAGVATPQLTATGLTPNTTYYVLVDGVGLFTSAPGGPFTICAASVPPCGSIVNTPSTTAVTATSARVLFSPPSTPPTPVNYTITYTPQGGQTATVSGVTSGYTLTGLTPGTTYSVCVASNCTGGGQSPPVCTSFTTTAACPAPTTLNVTGITTSTAVLSFNRPANGVDYVITLTPQGGGTPITITSATQPVTLTGLTPGTTYAVSIVANCGSGLTSAAATTTFTSAALCPAVSGLTVTPGANNTATVQFTGPPNATDYLLTYTPAGGSPVTVPVTTSPVVLNGLTPLVGYTVSVVTNCSGALTSAAATTSFALLPYCTNVAGSCFGPTISGVAIPGTTLSNLGTSCSTSTSNSAYSVYPDAGNTTATLRRGQTYQLALTPGVSAADLTAWIDYNQNGVFEAAEGFQVGFGTLAGSTATTSFTVPATAPLGRTGLRVRSRTNGSGNTPADACTTFGTGETEDYIITIGAVSATQPAALAAQVALYPNPAHHAFSVYLPALLGRTATEAVLYNALGQRVQQRTLEPTSAGVGAEFDVSGLSRGVYSLHLATTAGPITKRVVVE</sequence>
<dbReference type="PROSITE" id="PS50853">
    <property type="entry name" value="FN3"/>
    <property type="match status" value="4"/>
</dbReference>
<dbReference type="InterPro" id="IPR026444">
    <property type="entry name" value="Secre_tail"/>
</dbReference>
<dbReference type="Pfam" id="PF18962">
    <property type="entry name" value="Por_Secre_tail"/>
    <property type="match status" value="1"/>
</dbReference>
<dbReference type="EMBL" id="VTWU01000009">
    <property type="protein sequence ID" value="KAA9325510.1"/>
    <property type="molecule type" value="Genomic_DNA"/>
</dbReference>
<name>A0A7L4ZWE5_9BACT</name>
<dbReference type="SUPFAM" id="SSF49265">
    <property type="entry name" value="Fibronectin type III"/>
    <property type="match status" value="3"/>
</dbReference>
<dbReference type="InterPro" id="IPR003961">
    <property type="entry name" value="FN3_dom"/>
</dbReference>
<dbReference type="Proteomes" id="UP000326380">
    <property type="component" value="Unassembled WGS sequence"/>
</dbReference>
<proteinExistence type="predicted"/>
<dbReference type="AlphaFoldDB" id="A0A7L4ZWE5"/>
<keyword evidence="1" id="KW-0677">Repeat</keyword>
<dbReference type="Pfam" id="PF20009">
    <property type="entry name" value="GEVED"/>
    <property type="match status" value="1"/>
</dbReference>
<dbReference type="PANTHER" id="PTHR46708">
    <property type="entry name" value="TENASCIN"/>
    <property type="match status" value="1"/>
</dbReference>
<dbReference type="CDD" id="cd00063">
    <property type="entry name" value="FN3"/>
    <property type="match status" value="1"/>
</dbReference>
<accession>A0A7L4ZWE5</accession>
<organism evidence="2 3">
    <name type="scientific">Hymenobacter busanensis</name>
    <dbReference type="NCBI Taxonomy" id="2607656"/>
    <lineage>
        <taxon>Bacteria</taxon>
        <taxon>Pseudomonadati</taxon>
        <taxon>Bacteroidota</taxon>
        <taxon>Cytophagia</taxon>
        <taxon>Cytophagales</taxon>
        <taxon>Hymenobacteraceae</taxon>
        <taxon>Hymenobacter</taxon>
    </lineage>
</organism>